<feature type="domain" description="Glycosyl transferase family 1" evidence="1">
    <location>
        <begin position="190"/>
        <end position="343"/>
    </location>
</feature>
<dbReference type="EC" id="2.4.-.-" evidence="3"/>
<protein>
    <submittedName>
        <fullName evidence="3">Glycosyltransferase</fullName>
        <ecNumber evidence="3">2.4.-.-</ecNumber>
    </submittedName>
</protein>
<dbReference type="SUPFAM" id="SSF53756">
    <property type="entry name" value="UDP-Glycosyltransferase/glycogen phosphorylase"/>
    <property type="match status" value="1"/>
</dbReference>
<organism evidence="3 4">
    <name type="scientific">Devosia salina</name>
    <dbReference type="NCBI Taxonomy" id="2860336"/>
    <lineage>
        <taxon>Bacteria</taxon>
        <taxon>Pseudomonadati</taxon>
        <taxon>Pseudomonadota</taxon>
        <taxon>Alphaproteobacteria</taxon>
        <taxon>Hyphomicrobiales</taxon>
        <taxon>Devosiaceae</taxon>
        <taxon>Devosia</taxon>
    </lineage>
</organism>
<dbReference type="Proteomes" id="UP000825799">
    <property type="component" value="Chromosome"/>
</dbReference>
<keyword evidence="3" id="KW-0328">Glycosyltransferase</keyword>
<dbReference type="GO" id="GO:0016757">
    <property type="term" value="F:glycosyltransferase activity"/>
    <property type="evidence" value="ECO:0007669"/>
    <property type="project" value="UniProtKB-KW"/>
</dbReference>
<dbReference type="RefSeq" id="WP_220306223.1">
    <property type="nucleotide sequence ID" value="NZ_CP080590.1"/>
</dbReference>
<reference evidence="3 4" key="1">
    <citation type="submission" date="2021-08" db="EMBL/GenBank/DDBJ databases">
        <title>Devosia salina sp. nov., isolated from the South China Sea sediment.</title>
        <authorList>
            <person name="Zhou Z."/>
        </authorList>
    </citation>
    <scope>NUCLEOTIDE SEQUENCE [LARGE SCALE GENOMIC DNA]</scope>
    <source>
        <strain evidence="3 4">SCS-3</strain>
    </source>
</reference>
<gene>
    <name evidence="3" type="ORF">K1X15_04160</name>
</gene>
<proteinExistence type="predicted"/>
<dbReference type="EMBL" id="CP080590">
    <property type="protein sequence ID" value="QYO77769.1"/>
    <property type="molecule type" value="Genomic_DNA"/>
</dbReference>
<feature type="domain" description="Glycosyltransferase subfamily 4-like N-terminal" evidence="2">
    <location>
        <begin position="21"/>
        <end position="161"/>
    </location>
</feature>
<keyword evidence="3" id="KW-0808">Transferase</keyword>
<keyword evidence="4" id="KW-1185">Reference proteome</keyword>
<dbReference type="Pfam" id="PF00534">
    <property type="entry name" value="Glycos_transf_1"/>
    <property type="match status" value="1"/>
</dbReference>
<evidence type="ECO:0000259" key="2">
    <source>
        <dbReference type="Pfam" id="PF13439"/>
    </source>
</evidence>
<name>A0ABX8WJ62_9HYPH</name>
<evidence type="ECO:0000259" key="1">
    <source>
        <dbReference type="Pfam" id="PF00534"/>
    </source>
</evidence>
<dbReference type="InterPro" id="IPR028098">
    <property type="entry name" value="Glyco_trans_4-like_N"/>
</dbReference>
<sequence length="375" mass="39970">MTHPPARAKRIAIVLHSIDRGGAESLALKLGQDWSSKGATVTVVTVADAANSMPIPVGVAHVSLSHPSSAANPVGRMARLVASSLHMRRSLRAIQPDLVVAHGDRTNVLALIATMGIAVPVVVVEHNSVRRHAIGRFWNSLRNLTYPRAHRIVGVSNGVVSGFPAAWQAKAVSIPNPAPRLDRTGAPTAGPRQFVALGRLAWQKGFDVLVRAFVPLAAEFPNAAVTIYGEGNERAALDNLARQLGIAERVHFRGRTDDPVSALSAFENFVFPSRYEGFGLALAEAMSLGLAVVAADCDSGPADMIIDGQNGLLVPVDDVERLSEAMRRLIVDRDLAERLGREACGISDRFSDELFFSRWSDLVQVTPAAGAGPTS</sequence>
<dbReference type="Gene3D" id="3.40.50.2000">
    <property type="entry name" value="Glycogen Phosphorylase B"/>
    <property type="match status" value="2"/>
</dbReference>
<evidence type="ECO:0000313" key="3">
    <source>
        <dbReference type="EMBL" id="QYO77769.1"/>
    </source>
</evidence>
<dbReference type="Pfam" id="PF13439">
    <property type="entry name" value="Glyco_transf_4"/>
    <property type="match status" value="1"/>
</dbReference>
<accession>A0ABX8WJ62</accession>
<evidence type="ECO:0000313" key="4">
    <source>
        <dbReference type="Proteomes" id="UP000825799"/>
    </source>
</evidence>
<dbReference type="PANTHER" id="PTHR12526">
    <property type="entry name" value="GLYCOSYLTRANSFERASE"/>
    <property type="match status" value="1"/>
</dbReference>
<dbReference type="InterPro" id="IPR001296">
    <property type="entry name" value="Glyco_trans_1"/>
</dbReference>